<evidence type="ECO:0000256" key="1">
    <source>
        <dbReference type="ARBA" id="ARBA00005051"/>
    </source>
</evidence>
<dbReference type="Gene3D" id="3.30.70.560">
    <property type="entry name" value="7,8-Dihydro-6-hydroxymethylpterin-pyrophosphokinase HPPK"/>
    <property type="match status" value="1"/>
</dbReference>
<dbReference type="Pfam" id="PF01288">
    <property type="entry name" value="HPPK"/>
    <property type="match status" value="1"/>
</dbReference>
<evidence type="ECO:0000256" key="7">
    <source>
        <dbReference type="ARBA" id="ARBA00022909"/>
    </source>
</evidence>
<protein>
    <recommendedName>
        <fullName evidence="2">2-amino-4-hydroxy-6-hydroxymethyldihydropteridine diphosphokinase</fullName>
        <ecNumber evidence="2">2.7.6.3</ecNumber>
    </recommendedName>
</protein>
<dbReference type="Proteomes" id="UP000288361">
    <property type="component" value="Unassembled WGS sequence"/>
</dbReference>
<dbReference type="PANTHER" id="PTHR43071">
    <property type="entry name" value="2-AMINO-4-HYDROXY-6-HYDROXYMETHYLDIHYDROPTERIDINE PYROPHOSPHOKINASE"/>
    <property type="match status" value="1"/>
</dbReference>
<dbReference type="InterPro" id="IPR000550">
    <property type="entry name" value="Hppk"/>
</dbReference>
<comment type="caution">
    <text evidence="9">The sequence shown here is derived from an EMBL/GenBank/DDBJ whole genome shotgun (WGS) entry which is preliminary data.</text>
</comment>
<dbReference type="PANTHER" id="PTHR43071:SF2">
    <property type="entry name" value="2-AMINO-4-HYDROXY-6-HYDROXYMETHYLDIHYDROPTERIDINE PYROPHOSPHOKINASE"/>
    <property type="match status" value="1"/>
</dbReference>
<evidence type="ECO:0000256" key="4">
    <source>
        <dbReference type="ARBA" id="ARBA00022741"/>
    </source>
</evidence>
<dbReference type="RefSeq" id="WP_126751849.1">
    <property type="nucleotide sequence ID" value="NZ_JBHUMT010000013.1"/>
</dbReference>
<dbReference type="GO" id="GO:0003848">
    <property type="term" value="F:2-amino-4-hydroxy-6-hydroxymethyldihydropteridine diphosphokinase activity"/>
    <property type="evidence" value="ECO:0007669"/>
    <property type="project" value="UniProtKB-EC"/>
</dbReference>
<dbReference type="EC" id="2.7.6.3" evidence="2"/>
<proteinExistence type="predicted"/>
<dbReference type="GO" id="GO:0046656">
    <property type="term" value="P:folic acid biosynthetic process"/>
    <property type="evidence" value="ECO:0007669"/>
    <property type="project" value="UniProtKB-KW"/>
</dbReference>
<dbReference type="AlphaFoldDB" id="A0A432YTP4"/>
<keyword evidence="7" id="KW-0289">Folate biosynthesis</keyword>
<comment type="pathway">
    <text evidence="1">Cofactor biosynthesis; tetrahydrofolate biosynthesis; 2-amino-4-hydroxy-6-hydroxymethyl-7,8-dihydropteridine diphosphate from 7,8-dihydroneopterin triphosphate: step 4/4.</text>
</comment>
<dbReference type="InterPro" id="IPR035907">
    <property type="entry name" value="Hppk_sf"/>
</dbReference>
<evidence type="ECO:0000259" key="8">
    <source>
        <dbReference type="Pfam" id="PF01288"/>
    </source>
</evidence>
<evidence type="ECO:0000256" key="5">
    <source>
        <dbReference type="ARBA" id="ARBA00022777"/>
    </source>
</evidence>
<evidence type="ECO:0000256" key="3">
    <source>
        <dbReference type="ARBA" id="ARBA00022679"/>
    </source>
</evidence>
<keyword evidence="3" id="KW-0808">Transferase</keyword>
<dbReference type="UniPathway" id="UPA00077">
    <property type="reaction ID" value="UER00155"/>
</dbReference>
<sequence length="169" mass="19593">MAVVFLGLGSNIDKEQHILSGLRALADSFNYQQRSRIFLSEAVGFKGSDFYNLVVEVTTLQPVETVLAHCKRIEQENGRKPDSAKYSPRSLDIDVLLYDDMVREKAPQLPRHEITENAFVLWPLAEIAENRQHPILKKTYGEMWRQYCQQPEQQNLTPLENTDWLKEFV</sequence>
<dbReference type="GO" id="GO:0046654">
    <property type="term" value="P:tetrahydrofolate biosynthetic process"/>
    <property type="evidence" value="ECO:0007669"/>
    <property type="project" value="UniProtKB-UniPathway"/>
</dbReference>
<reference evidence="9 10" key="1">
    <citation type="journal article" date="2011" name="Front. Microbiol.">
        <title>Genomic signatures of strain selection and enhancement in Bacillus atrophaeus var. globigii, a historical biowarfare simulant.</title>
        <authorList>
            <person name="Gibbons H.S."/>
            <person name="Broomall S.M."/>
            <person name="McNew L.A."/>
            <person name="Daligault H."/>
            <person name="Chapman C."/>
            <person name="Bruce D."/>
            <person name="Karavis M."/>
            <person name="Krepps M."/>
            <person name="McGregor P.A."/>
            <person name="Hong C."/>
            <person name="Park K.H."/>
            <person name="Akmal A."/>
            <person name="Feldman A."/>
            <person name="Lin J.S."/>
            <person name="Chang W.E."/>
            <person name="Higgs B.W."/>
            <person name="Demirev P."/>
            <person name="Lindquist J."/>
            <person name="Liem A."/>
            <person name="Fochler E."/>
            <person name="Read T.D."/>
            <person name="Tapia R."/>
            <person name="Johnson S."/>
            <person name="Bishop-Lilly K.A."/>
            <person name="Detter C."/>
            <person name="Han C."/>
            <person name="Sozhamannan S."/>
            <person name="Rosenzweig C.N."/>
            <person name="Skowronski E.W."/>
        </authorList>
    </citation>
    <scope>NUCLEOTIDE SEQUENCE [LARGE SCALE GENOMIC DNA]</scope>
    <source>
        <strain evidence="9 10">TPS4-2</strain>
    </source>
</reference>
<gene>
    <name evidence="9" type="primary">folK</name>
    <name evidence="9" type="ORF">CWI73_05255</name>
</gene>
<dbReference type="GO" id="GO:0005524">
    <property type="term" value="F:ATP binding"/>
    <property type="evidence" value="ECO:0007669"/>
    <property type="project" value="UniProtKB-KW"/>
</dbReference>
<keyword evidence="4" id="KW-0547">Nucleotide-binding</keyword>
<dbReference type="SUPFAM" id="SSF55083">
    <property type="entry name" value="6-hydroxymethyl-7,8-dihydropterin pyrophosphokinase, HPPK"/>
    <property type="match status" value="1"/>
</dbReference>
<accession>A0A432YTP4</accession>
<evidence type="ECO:0000313" key="9">
    <source>
        <dbReference type="EMBL" id="RUO66692.1"/>
    </source>
</evidence>
<feature type="domain" description="7,8-dihydro-6-hydroxymethylpterin-pyrophosphokinase" evidence="8">
    <location>
        <begin position="5"/>
        <end position="128"/>
    </location>
</feature>
<keyword evidence="6" id="KW-0067">ATP-binding</keyword>
<dbReference type="GO" id="GO:0016301">
    <property type="term" value="F:kinase activity"/>
    <property type="evidence" value="ECO:0007669"/>
    <property type="project" value="UniProtKB-KW"/>
</dbReference>
<dbReference type="NCBIfam" id="TIGR01498">
    <property type="entry name" value="folK"/>
    <property type="match status" value="1"/>
</dbReference>
<organism evidence="9 10">
    <name type="scientific">Idiomarina piscisalsi</name>
    <dbReference type="NCBI Taxonomy" id="1096243"/>
    <lineage>
        <taxon>Bacteria</taxon>
        <taxon>Pseudomonadati</taxon>
        <taxon>Pseudomonadota</taxon>
        <taxon>Gammaproteobacteria</taxon>
        <taxon>Alteromonadales</taxon>
        <taxon>Idiomarinaceae</taxon>
        <taxon>Idiomarina</taxon>
    </lineage>
</organism>
<evidence type="ECO:0000256" key="6">
    <source>
        <dbReference type="ARBA" id="ARBA00022840"/>
    </source>
</evidence>
<name>A0A432YTP4_9GAMM</name>
<keyword evidence="5 9" id="KW-0418">Kinase</keyword>
<evidence type="ECO:0000256" key="2">
    <source>
        <dbReference type="ARBA" id="ARBA00013253"/>
    </source>
</evidence>
<evidence type="ECO:0000313" key="10">
    <source>
        <dbReference type="Proteomes" id="UP000288361"/>
    </source>
</evidence>
<dbReference type="EMBL" id="PIQA01000003">
    <property type="protein sequence ID" value="RUO66692.1"/>
    <property type="molecule type" value="Genomic_DNA"/>
</dbReference>